<evidence type="ECO:0000313" key="5">
    <source>
        <dbReference type="Proteomes" id="UP001221142"/>
    </source>
</evidence>
<name>A0AAD7BU85_9AGAR</name>
<dbReference type="GO" id="GO:0006364">
    <property type="term" value="P:rRNA processing"/>
    <property type="evidence" value="ECO:0007669"/>
    <property type="project" value="TreeGrafter"/>
</dbReference>
<dbReference type="EMBL" id="JARKIF010000009">
    <property type="protein sequence ID" value="KAJ7630861.1"/>
    <property type="molecule type" value="Genomic_DNA"/>
</dbReference>
<sequence>MLARVVLVDFRASTSSTLSFVRPWKSSIIGPPTTGIGSRHLFSKDAMPFSVLQQHLADKIRGKVLVGHSLWHDLSVLGIPHQAVRTRDVALYQPFRLSLRSPHQVVGLQTLAWSLMRRRCQEGLIDPSENARAALDLYRSHLKEWENAIASGNWPCSLPPSTFSRCYT</sequence>
<reference evidence="4" key="1">
    <citation type="submission" date="2023-03" db="EMBL/GenBank/DDBJ databases">
        <title>Massive genome expansion in bonnet fungi (Mycena s.s.) driven by repeated elements and novel gene families across ecological guilds.</title>
        <authorList>
            <consortium name="Lawrence Berkeley National Laboratory"/>
            <person name="Harder C.B."/>
            <person name="Miyauchi S."/>
            <person name="Viragh M."/>
            <person name="Kuo A."/>
            <person name="Thoen E."/>
            <person name="Andreopoulos B."/>
            <person name="Lu D."/>
            <person name="Skrede I."/>
            <person name="Drula E."/>
            <person name="Henrissat B."/>
            <person name="Morin E."/>
            <person name="Kohler A."/>
            <person name="Barry K."/>
            <person name="LaButti K."/>
            <person name="Morin E."/>
            <person name="Salamov A."/>
            <person name="Lipzen A."/>
            <person name="Mereny Z."/>
            <person name="Hegedus B."/>
            <person name="Baldrian P."/>
            <person name="Stursova M."/>
            <person name="Weitz H."/>
            <person name="Taylor A."/>
            <person name="Grigoriev I.V."/>
            <person name="Nagy L.G."/>
            <person name="Martin F."/>
            <person name="Kauserud H."/>
        </authorList>
    </citation>
    <scope>NUCLEOTIDE SEQUENCE</scope>
    <source>
        <strain evidence="4">9284</strain>
    </source>
</reference>
<evidence type="ECO:0000256" key="1">
    <source>
        <dbReference type="ARBA" id="ARBA00022722"/>
    </source>
</evidence>
<dbReference type="InterPro" id="IPR047021">
    <property type="entry name" value="REXO1/3/4-like"/>
</dbReference>
<dbReference type="PANTHER" id="PTHR12801:SF45">
    <property type="entry name" value="RNA EXONUCLEASE 4"/>
    <property type="match status" value="1"/>
</dbReference>
<dbReference type="Gene3D" id="3.30.420.10">
    <property type="entry name" value="Ribonuclease H-like superfamily/Ribonuclease H"/>
    <property type="match status" value="1"/>
</dbReference>
<evidence type="ECO:0008006" key="6">
    <source>
        <dbReference type="Google" id="ProtNLM"/>
    </source>
</evidence>
<keyword evidence="2" id="KW-0378">Hydrolase</keyword>
<dbReference type="InterPro" id="IPR012337">
    <property type="entry name" value="RNaseH-like_sf"/>
</dbReference>
<keyword evidence="3" id="KW-0269">Exonuclease</keyword>
<evidence type="ECO:0000313" key="4">
    <source>
        <dbReference type="EMBL" id="KAJ7630861.1"/>
    </source>
</evidence>
<organism evidence="4 5">
    <name type="scientific">Roridomyces roridus</name>
    <dbReference type="NCBI Taxonomy" id="1738132"/>
    <lineage>
        <taxon>Eukaryota</taxon>
        <taxon>Fungi</taxon>
        <taxon>Dikarya</taxon>
        <taxon>Basidiomycota</taxon>
        <taxon>Agaricomycotina</taxon>
        <taxon>Agaricomycetes</taxon>
        <taxon>Agaricomycetidae</taxon>
        <taxon>Agaricales</taxon>
        <taxon>Marasmiineae</taxon>
        <taxon>Mycenaceae</taxon>
        <taxon>Roridomyces</taxon>
    </lineage>
</organism>
<protein>
    <recommendedName>
        <fullName evidence="6">Exonuclease domain-containing protein</fullName>
    </recommendedName>
</protein>
<keyword evidence="5" id="KW-1185">Reference proteome</keyword>
<dbReference type="GO" id="GO:0005634">
    <property type="term" value="C:nucleus"/>
    <property type="evidence" value="ECO:0007669"/>
    <property type="project" value="TreeGrafter"/>
</dbReference>
<dbReference type="GO" id="GO:0000027">
    <property type="term" value="P:ribosomal large subunit assembly"/>
    <property type="evidence" value="ECO:0007669"/>
    <property type="project" value="TreeGrafter"/>
</dbReference>
<dbReference type="AlphaFoldDB" id="A0AAD7BU85"/>
<dbReference type="GO" id="GO:0004527">
    <property type="term" value="F:exonuclease activity"/>
    <property type="evidence" value="ECO:0007669"/>
    <property type="project" value="UniProtKB-KW"/>
</dbReference>
<accession>A0AAD7BU85</accession>
<keyword evidence="1" id="KW-0540">Nuclease</keyword>
<comment type="caution">
    <text evidence="4">The sequence shown here is derived from an EMBL/GenBank/DDBJ whole genome shotgun (WGS) entry which is preliminary data.</text>
</comment>
<dbReference type="Proteomes" id="UP001221142">
    <property type="component" value="Unassembled WGS sequence"/>
</dbReference>
<dbReference type="GO" id="GO:0003676">
    <property type="term" value="F:nucleic acid binding"/>
    <property type="evidence" value="ECO:0007669"/>
    <property type="project" value="InterPro"/>
</dbReference>
<dbReference type="PANTHER" id="PTHR12801">
    <property type="entry name" value="RNA EXONUCLEASE REXO1 / RECO3 FAMILY MEMBER-RELATED"/>
    <property type="match status" value="1"/>
</dbReference>
<evidence type="ECO:0000256" key="2">
    <source>
        <dbReference type="ARBA" id="ARBA00022801"/>
    </source>
</evidence>
<dbReference type="InterPro" id="IPR036397">
    <property type="entry name" value="RNaseH_sf"/>
</dbReference>
<dbReference type="SUPFAM" id="SSF53098">
    <property type="entry name" value="Ribonuclease H-like"/>
    <property type="match status" value="1"/>
</dbReference>
<proteinExistence type="predicted"/>
<evidence type="ECO:0000256" key="3">
    <source>
        <dbReference type="ARBA" id="ARBA00022839"/>
    </source>
</evidence>
<gene>
    <name evidence="4" type="ORF">FB45DRAFT_549288</name>
</gene>